<gene>
    <name evidence="11" type="ORF">SAMN05443668_12130</name>
</gene>
<dbReference type="Proteomes" id="UP000184440">
    <property type="component" value="Unassembled WGS sequence"/>
</dbReference>
<evidence type="ECO:0000313" key="12">
    <source>
        <dbReference type="Proteomes" id="UP000184440"/>
    </source>
</evidence>
<keyword evidence="9" id="KW-1133">Transmembrane helix</keyword>
<feature type="domain" description="Histidine kinase/HSP90-like ATPase" evidence="10">
    <location>
        <begin position="329"/>
        <end position="419"/>
    </location>
</feature>
<evidence type="ECO:0000256" key="2">
    <source>
        <dbReference type="ARBA" id="ARBA00012438"/>
    </source>
</evidence>
<reference evidence="11 12" key="1">
    <citation type="submission" date="2016-11" db="EMBL/GenBank/DDBJ databases">
        <authorList>
            <person name="Jaros S."/>
            <person name="Januszkiewicz K."/>
            <person name="Wedrychowicz H."/>
        </authorList>
    </citation>
    <scope>NUCLEOTIDE SEQUENCE [LARGE SCALE GENOMIC DNA]</scope>
    <source>
        <strain evidence="11 12">DSM 46144</strain>
    </source>
</reference>
<protein>
    <recommendedName>
        <fullName evidence="2">histidine kinase</fullName>
        <ecNumber evidence="2">2.7.13.3</ecNumber>
    </recommendedName>
</protein>
<keyword evidence="6 11" id="KW-0418">Kinase</keyword>
<dbReference type="OrthoDB" id="5242012at2"/>
<proteinExistence type="predicted"/>
<comment type="catalytic activity">
    <reaction evidence="1">
        <text>ATP + protein L-histidine = ADP + protein N-phospho-L-histidine.</text>
        <dbReference type="EC" id="2.7.13.3"/>
    </reaction>
</comment>
<keyword evidence="3" id="KW-0597">Phosphoprotein</keyword>
<evidence type="ECO:0000256" key="7">
    <source>
        <dbReference type="ARBA" id="ARBA00022840"/>
    </source>
</evidence>
<dbReference type="Pfam" id="PF02518">
    <property type="entry name" value="HATPase_c"/>
    <property type="match status" value="1"/>
</dbReference>
<dbReference type="SMART" id="SM00387">
    <property type="entry name" value="HATPase_c"/>
    <property type="match status" value="1"/>
</dbReference>
<dbReference type="GO" id="GO:0005524">
    <property type="term" value="F:ATP binding"/>
    <property type="evidence" value="ECO:0007669"/>
    <property type="project" value="UniProtKB-KW"/>
</dbReference>
<keyword evidence="9" id="KW-0472">Membrane</keyword>
<dbReference type="InterPro" id="IPR025828">
    <property type="entry name" value="Put_sensor_dom"/>
</dbReference>
<dbReference type="InterPro" id="IPR050482">
    <property type="entry name" value="Sensor_HK_TwoCompSys"/>
</dbReference>
<dbReference type="InterPro" id="IPR036890">
    <property type="entry name" value="HATPase_C_sf"/>
</dbReference>
<feature type="transmembrane region" description="Helical" evidence="9">
    <location>
        <begin position="32"/>
        <end position="61"/>
    </location>
</feature>
<dbReference type="RefSeq" id="WP_073264806.1">
    <property type="nucleotide sequence ID" value="NZ_FRCS01000021.1"/>
</dbReference>
<keyword evidence="7" id="KW-0067">ATP-binding</keyword>
<dbReference type="PANTHER" id="PTHR24421:SF10">
    <property type="entry name" value="NITRATE_NITRITE SENSOR PROTEIN NARQ"/>
    <property type="match status" value="1"/>
</dbReference>
<name>A0A1M7RM56_9ACTN</name>
<accession>A0A1M7RM56</accession>
<sequence length="419" mass="44098">MQALVPLVTFVRRTWSARAWWATSHLVIGAPIGLFTAAVLVVLAALTLTLAVTVVLAAVMLMQLIIFNGTFTSWQRSRFAALIDVQISPLPQQSRDQSVWRWAIAEARTGRTWRQFGYHVFAGVFGPGAAAAVVGAWSIGLLATGSFVLSEGLPDLLPADLDGVLARTALTGGGLALLFAAPWLARGLAAADAGLAHRLLGPNRRDELAMRVESLTASRAALVEAVDAERRRIERDIHDGTQQRLTSLALNLGIARATLSDLPAPALEAIVNAHDEAKQASAELREFVRGMYPAVLHDRGLDAALSGIVARAPLPVRLRVKVPGPVSAAVEAVAYFVVSEALTNVAKHAHASAVDVTVEQVGDRLHVTVHDDGRGGAVVGTGSGLRGLEQRTASVDGTLRLDSPAGGPTTIVADLPCAS</sequence>
<evidence type="ECO:0000256" key="6">
    <source>
        <dbReference type="ARBA" id="ARBA00022777"/>
    </source>
</evidence>
<dbReference type="Pfam" id="PF13796">
    <property type="entry name" value="Sensor"/>
    <property type="match status" value="1"/>
</dbReference>
<feature type="transmembrane region" description="Helical" evidence="9">
    <location>
        <begin position="164"/>
        <end position="185"/>
    </location>
</feature>
<evidence type="ECO:0000256" key="9">
    <source>
        <dbReference type="SAM" id="Phobius"/>
    </source>
</evidence>
<evidence type="ECO:0000259" key="10">
    <source>
        <dbReference type="SMART" id="SM00387"/>
    </source>
</evidence>
<dbReference type="GO" id="GO:0016020">
    <property type="term" value="C:membrane"/>
    <property type="evidence" value="ECO:0007669"/>
    <property type="project" value="InterPro"/>
</dbReference>
<keyword evidence="9" id="KW-0812">Transmembrane</keyword>
<evidence type="ECO:0000256" key="1">
    <source>
        <dbReference type="ARBA" id="ARBA00000085"/>
    </source>
</evidence>
<dbReference type="GO" id="GO:0046983">
    <property type="term" value="F:protein dimerization activity"/>
    <property type="evidence" value="ECO:0007669"/>
    <property type="project" value="InterPro"/>
</dbReference>
<keyword evidence="4" id="KW-0808">Transferase</keyword>
<evidence type="ECO:0000256" key="3">
    <source>
        <dbReference type="ARBA" id="ARBA00022553"/>
    </source>
</evidence>
<evidence type="ECO:0000256" key="4">
    <source>
        <dbReference type="ARBA" id="ARBA00022679"/>
    </source>
</evidence>
<keyword evidence="5" id="KW-0547">Nucleotide-binding</keyword>
<dbReference type="AlphaFoldDB" id="A0A1M7RM56"/>
<evidence type="ECO:0000256" key="8">
    <source>
        <dbReference type="ARBA" id="ARBA00023012"/>
    </source>
</evidence>
<dbReference type="Gene3D" id="3.30.565.10">
    <property type="entry name" value="Histidine kinase-like ATPase, C-terminal domain"/>
    <property type="match status" value="1"/>
</dbReference>
<dbReference type="Gene3D" id="1.20.5.1930">
    <property type="match status" value="1"/>
</dbReference>
<dbReference type="Pfam" id="PF07730">
    <property type="entry name" value="HisKA_3"/>
    <property type="match status" value="1"/>
</dbReference>
<dbReference type="GO" id="GO:0000155">
    <property type="term" value="F:phosphorelay sensor kinase activity"/>
    <property type="evidence" value="ECO:0007669"/>
    <property type="project" value="InterPro"/>
</dbReference>
<dbReference type="EC" id="2.7.13.3" evidence="2"/>
<dbReference type="InterPro" id="IPR011712">
    <property type="entry name" value="Sig_transdc_His_kin_sub3_dim/P"/>
</dbReference>
<keyword evidence="8" id="KW-0902">Two-component regulatory system</keyword>
<dbReference type="EMBL" id="FRCS01000021">
    <property type="protein sequence ID" value="SHN47182.1"/>
    <property type="molecule type" value="Genomic_DNA"/>
</dbReference>
<evidence type="ECO:0000256" key="5">
    <source>
        <dbReference type="ARBA" id="ARBA00022741"/>
    </source>
</evidence>
<dbReference type="PANTHER" id="PTHR24421">
    <property type="entry name" value="NITRATE/NITRITE SENSOR PROTEIN NARX-RELATED"/>
    <property type="match status" value="1"/>
</dbReference>
<dbReference type="InterPro" id="IPR003594">
    <property type="entry name" value="HATPase_dom"/>
</dbReference>
<evidence type="ECO:0000313" key="11">
    <source>
        <dbReference type="EMBL" id="SHN47182.1"/>
    </source>
</evidence>
<keyword evidence="12" id="KW-1185">Reference proteome</keyword>
<feature type="transmembrane region" description="Helical" evidence="9">
    <location>
        <begin position="118"/>
        <end position="144"/>
    </location>
</feature>
<dbReference type="STRING" id="134849.SAMN05443668_12130"/>
<dbReference type="SUPFAM" id="SSF55874">
    <property type="entry name" value="ATPase domain of HSP90 chaperone/DNA topoisomerase II/histidine kinase"/>
    <property type="match status" value="1"/>
</dbReference>
<dbReference type="CDD" id="cd16917">
    <property type="entry name" value="HATPase_UhpB-NarQ-NarX-like"/>
    <property type="match status" value="1"/>
</dbReference>
<organism evidence="11 12">
    <name type="scientific">Cryptosporangium aurantiacum</name>
    <dbReference type="NCBI Taxonomy" id="134849"/>
    <lineage>
        <taxon>Bacteria</taxon>
        <taxon>Bacillati</taxon>
        <taxon>Actinomycetota</taxon>
        <taxon>Actinomycetes</taxon>
        <taxon>Cryptosporangiales</taxon>
        <taxon>Cryptosporangiaceae</taxon>
        <taxon>Cryptosporangium</taxon>
    </lineage>
</organism>